<dbReference type="NCBIfam" id="TIGR00778">
    <property type="entry name" value="ahpD_dom"/>
    <property type="match status" value="1"/>
</dbReference>
<dbReference type="Proteomes" id="UP000265926">
    <property type="component" value="Unassembled WGS sequence"/>
</dbReference>
<dbReference type="Gene3D" id="1.20.1290.10">
    <property type="entry name" value="AhpD-like"/>
    <property type="match status" value="1"/>
</dbReference>
<gene>
    <name evidence="2" type="ORF">D1614_16295</name>
</gene>
<comment type="caution">
    <text evidence="2">The sequence shown here is derived from an EMBL/GenBank/DDBJ whole genome shotgun (WGS) entry which is preliminary data.</text>
</comment>
<dbReference type="InterPro" id="IPR029032">
    <property type="entry name" value="AhpD-like"/>
</dbReference>
<dbReference type="OrthoDB" id="9808310at2"/>
<sequence>MKKRIRINELEPESYKAMFGLEKYLGSTSLNKSLKELIKIRASQINGCAYCIELHTKDALKNGESNRRIFALSAWWESPLFNEKEKVVLKMTEEITRIADNGLTEKTYEEAKMNFNDNEIAQIIMQISVINTWNRIAVSTHMYHEE</sequence>
<evidence type="ECO:0000313" key="2">
    <source>
        <dbReference type="EMBL" id="RIJ46994.1"/>
    </source>
</evidence>
<dbReference type="RefSeq" id="WP_119439034.1">
    <property type="nucleotide sequence ID" value="NZ_QWGR01000010.1"/>
</dbReference>
<reference evidence="2 3" key="1">
    <citation type="submission" date="2018-08" db="EMBL/GenBank/DDBJ databases">
        <title>Pallidiluteibacterium maritimus gen. nov., sp. nov., isolated from coastal sediment.</title>
        <authorList>
            <person name="Zhou L.Y."/>
        </authorList>
    </citation>
    <scope>NUCLEOTIDE SEQUENCE [LARGE SCALE GENOMIC DNA]</scope>
    <source>
        <strain evidence="2 3">XSD2</strain>
    </source>
</reference>
<dbReference type="PANTHER" id="PTHR35446">
    <property type="entry name" value="SI:CH211-175M2.5"/>
    <property type="match status" value="1"/>
</dbReference>
<accession>A0A399SW78</accession>
<dbReference type="PANTHER" id="PTHR35446:SF2">
    <property type="entry name" value="CARBOXYMUCONOLACTONE DECARBOXYLASE-LIKE DOMAIN-CONTAINING PROTEIN"/>
    <property type="match status" value="1"/>
</dbReference>
<feature type="domain" description="Carboxymuconolactone decarboxylase-like" evidence="1">
    <location>
        <begin position="12"/>
        <end position="94"/>
    </location>
</feature>
<evidence type="ECO:0000259" key="1">
    <source>
        <dbReference type="Pfam" id="PF02627"/>
    </source>
</evidence>
<name>A0A399SW78_9BACT</name>
<dbReference type="InterPro" id="IPR003779">
    <property type="entry name" value="CMD-like"/>
</dbReference>
<dbReference type="AlphaFoldDB" id="A0A399SW78"/>
<evidence type="ECO:0000313" key="3">
    <source>
        <dbReference type="Proteomes" id="UP000265926"/>
    </source>
</evidence>
<dbReference type="SUPFAM" id="SSF69118">
    <property type="entry name" value="AhpD-like"/>
    <property type="match status" value="1"/>
</dbReference>
<dbReference type="InterPro" id="IPR004675">
    <property type="entry name" value="AhpD_core"/>
</dbReference>
<proteinExistence type="predicted"/>
<dbReference type="Pfam" id="PF02627">
    <property type="entry name" value="CMD"/>
    <property type="match status" value="1"/>
</dbReference>
<keyword evidence="3" id="KW-1185">Reference proteome</keyword>
<dbReference type="GO" id="GO:0051920">
    <property type="term" value="F:peroxiredoxin activity"/>
    <property type="evidence" value="ECO:0007669"/>
    <property type="project" value="InterPro"/>
</dbReference>
<organism evidence="2 3">
    <name type="scientific">Maribellus luteus</name>
    <dbReference type="NCBI Taxonomy" id="2305463"/>
    <lineage>
        <taxon>Bacteria</taxon>
        <taxon>Pseudomonadati</taxon>
        <taxon>Bacteroidota</taxon>
        <taxon>Bacteroidia</taxon>
        <taxon>Marinilabiliales</taxon>
        <taxon>Prolixibacteraceae</taxon>
        <taxon>Maribellus</taxon>
    </lineage>
</organism>
<protein>
    <submittedName>
        <fullName evidence="2">Carboxymuconolactone decarboxylase family protein</fullName>
    </submittedName>
</protein>
<dbReference type="EMBL" id="QWGR01000010">
    <property type="protein sequence ID" value="RIJ46994.1"/>
    <property type="molecule type" value="Genomic_DNA"/>
</dbReference>